<keyword evidence="3" id="KW-1185">Reference proteome</keyword>
<evidence type="ECO:0000259" key="1">
    <source>
        <dbReference type="PROSITE" id="PS51676"/>
    </source>
</evidence>
<protein>
    <recommendedName>
        <fullName evidence="1">FF domain-containing protein</fullName>
    </recommendedName>
</protein>
<dbReference type="InterPro" id="IPR036517">
    <property type="entry name" value="FF_domain_sf"/>
</dbReference>
<dbReference type="SUPFAM" id="SSF81698">
    <property type="entry name" value="FF domain"/>
    <property type="match status" value="1"/>
</dbReference>
<dbReference type="HOGENOM" id="CLU_2694964_0_0_1"/>
<evidence type="ECO:0000313" key="3">
    <source>
        <dbReference type="Proteomes" id="UP000001593"/>
    </source>
</evidence>
<feature type="non-terminal residue" evidence="2">
    <location>
        <position position="74"/>
    </location>
</feature>
<dbReference type="PhylomeDB" id="A7SZQ2"/>
<dbReference type="Gene3D" id="1.10.10.440">
    <property type="entry name" value="FF domain"/>
    <property type="match status" value="1"/>
</dbReference>
<dbReference type="InParanoid" id="A7SZQ2"/>
<feature type="domain" description="FF" evidence="1">
    <location>
        <begin position="9"/>
        <end position="63"/>
    </location>
</feature>
<dbReference type="AlphaFoldDB" id="A7SZQ2"/>
<evidence type="ECO:0000313" key="2">
    <source>
        <dbReference type="EMBL" id="EDO30813.1"/>
    </source>
</evidence>
<dbReference type="SMART" id="SM00441">
    <property type="entry name" value="FF"/>
    <property type="match status" value="1"/>
</dbReference>
<dbReference type="GO" id="GO:0005634">
    <property type="term" value="C:nucleus"/>
    <property type="evidence" value="ECO:0007669"/>
    <property type="project" value="UniProtKB-ARBA"/>
</dbReference>
<accession>A7SZQ2</accession>
<dbReference type="EMBL" id="DS469977">
    <property type="protein sequence ID" value="EDO30813.1"/>
    <property type="molecule type" value="Genomic_DNA"/>
</dbReference>
<dbReference type="PANTHER" id="PTHR11864:SF0">
    <property type="entry name" value="PRP40 PRE-MRNA PROCESSING FACTOR 40 HOMOLOG A (YEAST)"/>
    <property type="match status" value="1"/>
</dbReference>
<sequence>KKDYIYATKDEAKQAFKELLKEKEVSPAASWDTAMRLIVNDPRYGALKKMNEKKQAFNEYKTQRANEEKVWIHL</sequence>
<gene>
    <name evidence="2" type="ORF">NEMVEDRAFT_v1g139380</name>
</gene>
<dbReference type="PANTHER" id="PTHR11864">
    <property type="entry name" value="PRE-MRNA-PROCESSING PROTEIN PRP40"/>
    <property type="match status" value="1"/>
</dbReference>
<name>A7SZQ2_NEMVE</name>
<dbReference type="Pfam" id="PF01846">
    <property type="entry name" value="FF"/>
    <property type="match status" value="1"/>
</dbReference>
<proteinExistence type="predicted"/>
<dbReference type="PROSITE" id="PS51676">
    <property type="entry name" value="FF"/>
    <property type="match status" value="1"/>
</dbReference>
<dbReference type="Proteomes" id="UP000001593">
    <property type="component" value="Unassembled WGS sequence"/>
</dbReference>
<dbReference type="eggNOG" id="KOG0152">
    <property type="taxonomic scope" value="Eukaryota"/>
</dbReference>
<dbReference type="STRING" id="45351.A7SZQ2"/>
<dbReference type="InterPro" id="IPR039726">
    <property type="entry name" value="Prp40-like"/>
</dbReference>
<dbReference type="InterPro" id="IPR002713">
    <property type="entry name" value="FF_domain"/>
</dbReference>
<dbReference type="FunFam" id="1.10.10.440:FF:000037">
    <property type="entry name" value="Pre-mRNA-processing factor 40"/>
    <property type="match status" value="1"/>
</dbReference>
<organism evidence="2 3">
    <name type="scientific">Nematostella vectensis</name>
    <name type="common">Starlet sea anemone</name>
    <dbReference type="NCBI Taxonomy" id="45351"/>
    <lineage>
        <taxon>Eukaryota</taxon>
        <taxon>Metazoa</taxon>
        <taxon>Cnidaria</taxon>
        <taxon>Anthozoa</taxon>
        <taxon>Hexacorallia</taxon>
        <taxon>Actiniaria</taxon>
        <taxon>Edwardsiidae</taxon>
        <taxon>Nematostella</taxon>
    </lineage>
</organism>
<reference evidence="2 3" key="1">
    <citation type="journal article" date="2007" name="Science">
        <title>Sea anemone genome reveals ancestral eumetazoan gene repertoire and genomic organization.</title>
        <authorList>
            <person name="Putnam N.H."/>
            <person name="Srivastava M."/>
            <person name="Hellsten U."/>
            <person name="Dirks B."/>
            <person name="Chapman J."/>
            <person name="Salamov A."/>
            <person name="Terry A."/>
            <person name="Shapiro H."/>
            <person name="Lindquist E."/>
            <person name="Kapitonov V.V."/>
            <person name="Jurka J."/>
            <person name="Genikhovich G."/>
            <person name="Grigoriev I.V."/>
            <person name="Lucas S.M."/>
            <person name="Steele R.E."/>
            <person name="Finnerty J.R."/>
            <person name="Technau U."/>
            <person name="Martindale M.Q."/>
            <person name="Rokhsar D.S."/>
        </authorList>
    </citation>
    <scope>NUCLEOTIDE SEQUENCE [LARGE SCALE GENOMIC DNA]</scope>
    <source>
        <strain evidence="3">CH2 X CH6</strain>
    </source>
</reference>
<dbReference type="GO" id="GO:0045292">
    <property type="term" value="P:mRNA cis splicing, via spliceosome"/>
    <property type="evidence" value="ECO:0007669"/>
    <property type="project" value="InterPro"/>
</dbReference>